<dbReference type="InterPro" id="IPR010493">
    <property type="entry name" value="Ser_AcTrfase_N"/>
</dbReference>
<keyword evidence="3" id="KW-0808">Transferase</keyword>
<reference evidence="3 4" key="1">
    <citation type="journal article" date="2018" name="Nat. Biotechnol.">
        <title>A standardized bacterial taxonomy based on genome phylogeny substantially revises the tree of life.</title>
        <authorList>
            <person name="Parks D.H."/>
            <person name="Chuvochina M."/>
            <person name="Waite D.W."/>
            <person name="Rinke C."/>
            <person name="Skarshewski A."/>
            <person name="Chaumeil P.A."/>
            <person name="Hugenholtz P."/>
        </authorList>
    </citation>
    <scope>NUCLEOTIDE SEQUENCE [LARGE SCALE GENOMIC DNA]</scope>
    <source>
        <strain evidence="3">UBA8739</strain>
    </source>
</reference>
<evidence type="ECO:0000313" key="3">
    <source>
        <dbReference type="EMBL" id="HAE50715.1"/>
    </source>
</evidence>
<dbReference type="AlphaFoldDB" id="A0A3B9ISE2"/>
<dbReference type="InterPro" id="IPR042122">
    <property type="entry name" value="Ser_AcTrfase_N_sf"/>
</dbReference>
<dbReference type="Gene3D" id="1.10.3130.10">
    <property type="entry name" value="serine acetyltransferase, domain 1"/>
    <property type="match status" value="1"/>
</dbReference>
<dbReference type="GO" id="GO:0009001">
    <property type="term" value="F:serine O-acetyltransferase activity"/>
    <property type="evidence" value="ECO:0007669"/>
    <property type="project" value="InterPro"/>
</dbReference>
<feature type="domain" description="Serine acetyltransferase N-terminal" evidence="2">
    <location>
        <begin position="3"/>
        <end position="35"/>
    </location>
</feature>
<dbReference type="GO" id="GO:0005737">
    <property type="term" value="C:cytoplasm"/>
    <property type="evidence" value="ECO:0007669"/>
    <property type="project" value="InterPro"/>
</dbReference>
<dbReference type="SUPFAM" id="SSF51161">
    <property type="entry name" value="Trimeric LpxA-like enzymes"/>
    <property type="match status" value="1"/>
</dbReference>
<accession>A0A3B9ISE2</accession>
<comment type="caution">
    <text evidence="3">The sequence shown here is derived from an EMBL/GenBank/DDBJ whole genome shotgun (WGS) entry which is preliminary data.</text>
</comment>
<dbReference type="InterPro" id="IPR011004">
    <property type="entry name" value="Trimer_LpxA-like_sf"/>
</dbReference>
<dbReference type="Proteomes" id="UP000257706">
    <property type="component" value="Unassembled WGS sequence"/>
</dbReference>
<sequence length="60" mass="7277">MFKSLKREIDVVFDRDPAVRSRLEVILCYPGFHAIMIYRVANWLWRRNFKLLGRWVSHLG</sequence>
<name>A0A3B9ISE2_9PROT</name>
<feature type="non-terminal residue" evidence="3">
    <location>
        <position position="60"/>
    </location>
</feature>
<gene>
    <name evidence="3" type="ORF">DCK97_25200</name>
</gene>
<dbReference type="GO" id="GO:0006535">
    <property type="term" value="P:cysteine biosynthetic process from serine"/>
    <property type="evidence" value="ECO:0007669"/>
    <property type="project" value="InterPro"/>
</dbReference>
<dbReference type="Pfam" id="PF06426">
    <property type="entry name" value="SATase_N"/>
    <property type="match status" value="1"/>
</dbReference>
<organism evidence="3 4">
    <name type="scientific">Tistrella mobilis</name>
    <dbReference type="NCBI Taxonomy" id="171437"/>
    <lineage>
        <taxon>Bacteria</taxon>
        <taxon>Pseudomonadati</taxon>
        <taxon>Pseudomonadota</taxon>
        <taxon>Alphaproteobacteria</taxon>
        <taxon>Geminicoccales</taxon>
        <taxon>Geminicoccaceae</taxon>
        <taxon>Tistrella</taxon>
    </lineage>
</organism>
<dbReference type="EMBL" id="DMAI01000411">
    <property type="protein sequence ID" value="HAE50715.1"/>
    <property type="molecule type" value="Genomic_DNA"/>
</dbReference>
<proteinExistence type="predicted"/>
<evidence type="ECO:0000256" key="1">
    <source>
        <dbReference type="ARBA" id="ARBA00018522"/>
    </source>
</evidence>
<evidence type="ECO:0000313" key="4">
    <source>
        <dbReference type="Proteomes" id="UP000257706"/>
    </source>
</evidence>
<dbReference type="PANTHER" id="PTHR42811">
    <property type="entry name" value="SERINE ACETYLTRANSFERASE"/>
    <property type="match status" value="1"/>
</dbReference>
<evidence type="ECO:0000259" key="2">
    <source>
        <dbReference type="Pfam" id="PF06426"/>
    </source>
</evidence>
<protein>
    <recommendedName>
        <fullName evidence="1">Serine acetyltransferase</fullName>
    </recommendedName>
</protein>